<gene>
    <name evidence="2" type="primary">csl4</name>
    <name evidence="5" type="ORF">SAMN02910297_01686</name>
    <name evidence="4" type="ORF">YLM1_1510</name>
</gene>
<evidence type="ECO:0000313" key="4">
    <source>
        <dbReference type="EMBL" id="AMK16067.1"/>
    </source>
</evidence>
<dbReference type="HAMAP" id="MF_00975">
    <property type="entry name" value="Exosome_Csl4"/>
    <property type="match status" value="1"/>
</dbReference>
<evidence type="ECO:0000256" key="2">
    <source>
        <dbReference type="HAMAP-Rule" id="MF_00975"/>
    </source>
</evidence>
<dbReference type="Proteomes" id="UP000066376">
    <property type="component" value="Chromosome"/>
</dbReference>
<dbReference type="PANTHER" id="PTHR12686:SF8">
    <property type="entry name" value="EXOSOME COMPLEX COMPONENT CSL4"/>
    <property type="match status" value="1"/>
</dbReference>
<dbReference type="SUPFAM" id="SSF110324">
    <property type="entry name" value="Ribosomal L27 protein-like"/>
    <property type="match status" value="1"/>
</dbReference>
<feature type="binding site" evidence="2">
    <location>
        <position position="154"/>
    </location>
    <ligand>
        <name>Zn(2+)</name>
        <dbReference type="ChEBI" id="CHEBI:29105"/>
    </ligand>
</feature>
<dbReference type="OrthoDB" id="6768at2157"/>
<feature type="domain" description="S1 motif" evidence="3">
    <location>
        <begin position="66"/>
        <end position="143"/>
    </location>
</feature>
<dbReference type="GO" id="GO:0006396">
    <property type="term" value="P:RNA processing"/>
    <property type="evidence" value="ECO:0007669"/>
    <property type="project" value="InterPro"/>
</dbReference>
<dbReference type="GO" id="GO:0003676">
    <property type="term" value="F:nucleic acid binding"/>
    <property type="evidence" value="ECO:0007669"/>
    <property type="project" value="InterPro"/>
</dbReference>
<name>A0A126R1U8_METOL</name>
<dbReference type="InterPro" id="IPR039771">
    <property type="entry name" value="Csl4"/>
</dbReference>
<feature type="binding site" evidence="2">
    <location>
        <position position="171"/>
    </location>
    <ligand>
        <name>Zn(2+)</name>
        <dbReference type="ChEBI" id="CHEBI:29105"/>
    </ligand>
</feature>
<dbReference type="Gene3D" id="2.20.70.10">
    <property type="match status" value="1"/>
</dbReference>
<evidence type="ECO:0000313" key="5">
    <source>
        <dbReference type="EMBL" id="SFL75779.1"/>
    </source>
</evidence>
<dbReference type="EMBL" id="FOTL01000035">
    <property type="protein sequence ID" value="SFL75779.1"/>
    <property type="molecule type" value="Genomic_DNA"/>
</dbReference>
<dbReference type="InterPro" id="IPR012340">
    <property type="entry name" value="NA-bd_OB-fold"/>
</dbReference>
<dbReference type="InterPro" id="IPR003029">
    <property type="entry name" value="S1_domain"/>
</dbReference>
<keyword evidence="6" id="KW-1185">Reference proteome</keyword>
<evidence type="ECO:0000259" key="3">
    <source>
        <dbReference type="PROSITE" id="PS50126"/>
    </source>
</evidence>
<dbReference type="PANTHER" id="PTHR12686">
    <property type="entry name" value="3'-5' EXORIBONUCLEASE CSL4-RELATED"/>
    <property type="match status" value="1"/>
</dbReference>
<dbReference type="PATRIC" id="fig|294671.3.peg.1573"/>
<keyword evidence="2" id="KW-0479">Metal-binding</keyword>
<dbReference type="NCBIfam" id="NF034126">
    <property type="entry name" value="PRK09521.1"/>
    <property type="match status" value="1"/>
</dbReference>
<dbReference type="Pfam" id="PF14382">
    <property type="entry name" value="ECR1_N"/>
    <property type="match status" value="1"/>
</dbReference>
<dbReference type="GO" id="GO:0000178">
    <property type="term" value="C:exosome (RNase complex)"/>
    <property type="evidence" value="ECO:0007669"/>
    <property type="project" value="UniProtKB-KW"/>
</dbReference>
<protein>
    <recommendedName>
        <fullName evidence="2">Exosome complex component Csl4</fullName>
    </recommendedName>
</protein>
<keyword evidence="1 2" id="KW-0271">Exosome</keyword>
<comment type="function">
    <text evidence="2">Non-catalytic component of the exosome, which is a complex involved in RNA degradation. Increases the RNA binding and the efficiency of RNA degradation. Helpful for the interaction of the exosome with A-poor RNAs.</text>
</comment>
<dbReference type="KEGG" id="mol:YLM1_1510"/>
<dbReference type="GO" id="GO:0008270">
    <property type="term" value="F:zinc ion binding"/>
    <property type="evidence" value="ECO:0007669"/>
    <property type="project" value="UniProtKB-UniRule"/>
</dbReference>
<dbReference type="Gene3D" id="2.40.50.100">
    <property type="match status" value="1"/>
</dbReference>
<dbReference type="STRING" id="294671.YLM1_1510"/>
<comment type="subunit">
    <text evidence="2">Component of the archaeal exosome complex. Forms a trimer of Rrp4 and/or Csl4 subunits. The trimer associates with an hexameric ring-like arrangement composed of 3 Rrp41-Rrp42 heterodimers. Interacts with DnaG.</text>
</comment>
<dbReference type="PROSITE" id="PS50126">
    <property type="entry name" value="S1"/>
    <property type="match status" value="1"/>
</dbReference>
<comment type="similarity">
    <text evidence="2">Belongs to the CSL4 family.</text>
</comment>
<dbReference type="InterPro" id="IPR030850">
    <property type="entry name" value="Exosome_Csl4_arc"/>
</dbReference>
<reference evidence="7" key="4">
    <citation type="submission" date="2016-10" db="EMBL/GenBank/DDBJ databases">
        <authorList>
            <person name="Varghese N."/>
        </authorList>
    </citation>
    <scope>NUCLEOTIDE SEQUENCE [LARGE SCALE GENOMIC DNA]</scope>
    <source>
        <strain evidence="7">DSM 16632</strain>
    </source>
</reference>
<sequence>MKIESGDFVMPGDFLSVSEKFLPGQGAYEDYGSVKSGVPGNVLVDEEEKEISVISKSGGPNLLKVGDIVYGEIKDVRGQRALVSIYAKKGTNRELALPYMAAIHISQVTPSYIDKLTDAFRIGDLIEAKVVKIMGDNLDLNTEDIGLGVVKAMCTRCRTFMDPCNESEVYCPVCDRKEKRKVSKNYDY</sequence>
<dbReference type="GO" id="GO:0006401">
    <property type="term" value="P:RNA catabolic process"/>
    <property type="evidence" value="ECO:0007669"/>
    <property type="project" value="UniProtKB-UniRule"/>
</dbReference>
<reference evidence="6" key="2">
    <citation type="submission" date="2016-02" db="EMBL/GenBank/DDBJ databases">
        <title>The draft genome sequence of the rumen methanogen Methanobrevibacter olleyae YLM1.</title>
        <authorList>
            <consortium name="New Zealand Agricultural Greenhouse Gas Research Centre/Pastoral Greenhouse Gas Research Consortium"/>
            <person name="Kelly W.J."/>
            <person name="Li D."/>
            <person name="Lambie S.C."/>
            <person name="Attwood G.T."/>
            <person name="Altermann E."/>
            <person name="Leahy S.C."/>
        </authorList>
    </citation>
    <scope>NUCLEOTIDE SEQUENCE [LARGE SCALE GENOMIC DNA]</scope>
    <source>
        <strain evidence="6">YLM1</strain>
    </source>
</reference>
<evidence type="ECO:0000256" key="1">
    <source>
        <dbReference type="ARBA" id="ARBA00022835"/>
    </source>
</evidence>
<dbReference type="SUPFAM" id="SSF50249">
    <property type="entry name" value="Nucleic acid-binding proteins"/>
    <property type="match status" value="1"/>
</dbReference>
<dbReference type="EMBL" id="CP014265">
    <property type="protein sequence ID" value="AMK16067.1"/>
    <property type="molecule type" value="Genomic_DNA"/>
</dbReference>
<comment type="subcellular location">
    <subcellularLocation>
        <location evidence="2">Cytoplasm</location>
    </subcellularLocation>
</comment>
<reference evidence="5" key="3">
    <citation type="submission" date="2016-10" db="EMBL/GenBank/DDBJ databases">
        <authorList>
            <person name="de Groot N.N."/>
        </authorList>
    </citation>
    <scope>NUCLEOTIDE SEQUENCE [LARGE SCALE GENOMIC DNA]</scope>
    <source>
        <strain evidence="5">DSM 16632</strain>
    </source>
</reference>
<evidence type="ECO:0000313" key="6">
    <source>
        <dbReference type="Proteomes" id="UP000066376"/>
    </source>
</evidence>
<keyword evidence="2" id="KW-0963">Cytoplasm</keyword>
<feature type="binding site" evidence="2">
    <location>
        <position position="157"/>
    </location>
    <ligand>
        <name>Zn(2+)</name>
        <dbReference type="ChEBI" id="CHEBI:29105"/>
    </ligand>
</feature>
<evidence type="ECO:0000313" key="7">
    <source>
        <dbReference type="Proteomes" id="UP000183442"/>
    </source>
</evidence>
<dbReference type="GeneID" id="28489829"/>
<proteinExistence type="inferred from homology"/>
<dbReference type="RefSeq" id="WP_067148055.1">
    <property type="nucleotide sequence ID" value="NZ_CP014265.1"/>
</dbReference>
<dbReference type="Proteomes" id="UP000183442">
    <property type="component" value="Unassembled WGS sequence"/>
</dbReference>
<dbReference type="SMART" id="SM00316">
    <property type="entry name" value="S1"/>
    <property type="match status" value="1"/>
</dbReference>
<dbReference type="InterPro" id="IPR025721">
    <property type="entry name" value="Exosome_cplx_N_dom"/>
</dbReference>
<dbReference type="Gene3D" id="2.40.50.140">
    <property type="entry name" value="Nucleic acid-binding proteins"/>
    <property type="match status" value="1"/>
</dbReference>
<organism evidence="4 6">
    <name type="scientific">Methanobrevibacter olleyae</name>
    <dbReference type="NCBI Taxonomy" id="294671"/>
    <lineage>
        <taxon>Archaea</taxon>
        <taxon>Methanobacteriati</taxon>
        <taxon>Methanobacteriota</taxon>
        <taxon>Methanomada group</taxon>
        <taxon>Methanobacteria</taxon>
        <taxon>Methanobacteriales</taxon>
        <taxon>Methanobacteriaceae</taxon>
        <taxon>Methanobrevibacter</taxon>
    </lineage>
</organism>
<dbReference type="AlphaFoldDB" id="A0A126R1U8"/>
<accession>A0A126R1U8</accession>
<reference evidence="4 6" key="1">
    <citation type="journal article" date="2016" name="Genome Announc.">
        <title>Draft Genome Sequence of the Rumen Methanogen Methanobrevibacter olleyae YLM1.</title>
        <authorList>
            <person name="Kelly W.J."/>
            <person name="Li D."/>
            <person name="Lambie S.C."/>
            <person name="Cox F."/>
            <person name="Attwood G.T."/>
            <person name="Altermann E."/>
            <person name="Leahy S.C."/>
        </authorList>
    </citation>
    <scope>NUCLEOTIDE SEQUENCE [LARGE SCALE GENOMIC DNA]</scope>
    <source>
        <strain evidence="4 6">YLM1</strain>
    </source>
</reference>
<dbReference type="GO" id="GO:0005737">
    <property type="term" value="C:cytoplasm"/>
    <property type="evidence" value="ECO:0007669"/>
    <property type="project" value="UniProtKB-SubCell"/>
</dbReference>
<keyword evidence="2" id="KW-0862">Zinc</keyword>
<feature type="binding site" evidence="2">
    <location>
        <position position="174"/>
    </location>
    <ligand>
        <name>Zn(2+)</name>
        <dbReference type="ChEBI" id="CHEBI:29105"/>
    </ligand>
</feature>